<protein>
    <submittedName>
        <fullName evidence="2">Protein phosphatase 2C family protein</fullName>
    </submittedName>
</protein>
<dbReference type="KEGG" id="cpf:CPF_1992"/>
<evidence type="ECO:0000313" key="3">
    <source>
        <dbReference type="Proteomes" id="UP000001823"/>
    </source>
</evidence>
<dbReference type="GO" id="GO:0004722">
    <property type="term" value="F:protein serine/threonine phosphatase activity"/>
    <property type="evidence" value="ECO:0007669"/>
    <property type="project" value="InterPro"/>
</dbReference>
<dbReference type="SUPFAM" id="SSF81606">
    <property type="entry name" value="PP2C-like"/>
    <property type="match status" value="1"/>
</dbReference>
<dbReference type="CDD" id="cd00143">
    <property type="entry name" value="PP2Cc"/>
    <property type="match status" value="1"/>
</dbReference>
<dbReference type="AlphaFoldDB" id="A0A0H2YUY9"/>
<dbReference type="RefSeq" id="WP_003458503.1">
    <property type="nucleotide sequence ID" value="NC_008261.1"/>
</dbReference>
<dbReference type="Proteomes" id="UP000001823">
    <property type="component" value="Chromosome"/>
</dbReference>
<dbReference type="InterPro" id="IPR036457">
    <property type="entry name" value="PPM-type-like_dom_sf"/>
</dbReference>
<dbReference type="EMBL" id="CP000246">
    <property type="protein sequence ID" value="ABG84936.1"/>
    <property type="molecule type" value="Genomic_DNA"/>
</dbReference>
<accession>A0A0H2YUY9</accession>
<dbReference type="eggNOG" id="COG0631">
    <property type="taxonomic scope" value="Bacteria"/>
</dbReference>
<proteinExistence type="predicted"/>
<gene>
    <name evidence="2" type="ordered locus">CPF_1992</name>
</gene>
<feature type="domain" description="PPM-type phosphatase" evidence="1">
    <location>
        <begin position="1"/>
        <end position="237"/>
    </location>
</feature>
<dbReference type="Pfam" id="PF13672">
    <property type="entry name" value="PP2C_2"/>
    <property type="match status" value="1"/>
</dbReference>
<dbReference type="PANTHER" id="PTHR47992">
    <property type="entry name" value="PROTEIN PHOSPHATASE"/>
    <property type="match status" value="1"/>
</dbReference>
<sequence length="239" mass="26149">MLGFVTDKGNVRELNEDFLSYSREDEFSIYVVGDGMGGHNAGEVASKRAVESIICFVKENFGVIPLDNLLKDAILHANSKIYSMSQESSGLSGMGTTITAILEVKNIVYIANVGDSACFGINENGIKKLTKDHSLVQELVDSGCITEGEAKNHPRKNVITRAIGTNSNVDVDVFKVDRHEYKAYLLCTDGLSNDVDEDEIWKKVIKSNDFDKACNELVEMAKARGGKDNITVLVFGGEK</sequence>
<dbReference type="PaxDb" id="195103-CPF_1992"/>
<evidence type="ECO:0000313" key="2">
    <source>
        <dbReference type="EMBL" id="ABG84936.1"/>
    </source>
</evidence>
<dbReference type="PROSITE" id="PS51746">
    <property type="entry name" value="PPM_2"/>
    <property type="match status" value="1"/>
</dbReference>
<dbReference type="HOGENOM" id="CLU_034545_4_1_9"/>
<dbReference type="NCBIfam" id="NF033484">
    <property type="entry name" value="Stp1_PP2C_phos"/>
    <property type="match status" value="1"/>
</dbReference>
<name>A0A0H2YUY9_CLOP1</name>
<dbReference type="SMART" id="SM00331">
    <property type="entry name" value="PP2C_SIG"/>
    <property type="match status" value="1"/>
</dbReference>
<dbReference type="InterPro" id="IPR015655">
    <property type="entry name" value="PP2C"/>
</dbReference>
<keyword evidence="3" id="KW-1185">Reference proteome</keyword>
<dbReference type="STRING" id="195103.CPF_1992"/>
<reference evidence="2 3" key="1">
    <citation type="journal article" date="2006" name="Genome Res.">
        <title>Skewed genomic variability in strains of the toxigenic bacterial pathogen, Clostridium perfringens.</title>
        <authorList>
            <person name="Myers G.S."/>
            <person name="Rasko D.A."/>
            <person name="Cheung J.K."/>
            <person name="Ravel J."/>
            <person name="Seshadri R."/>
            <person name="Deboy R.T."/>
            <person name="Ren Q."/>
            <person name="Varga J."/>
            <person name="Awad M.M."/>
            <person name="Brinkac L.M."/>
            <person name="Daugherty S.C."/>
            <person name="Haft D.H."/>
            <person name="Dodson R.J."/>
            <person name="Madupu R."/>
            <person name="Nelson W.C."/>
            <person name="Rosovitz M.J."/>
            <person name="Sullivan S.A."/>
            <person name="Khouri H."/>
            <person name="Dimitrov G.I."/>
            <person name="Watkins K.L."/>
            <person name="Mulligan S."/>
            <person name="Benton J."/>
            <person name="Radune D."/>
            <person name="Fisher D.J."/>
            <person name="Atkins H.S."/>
            <person name="Hiscox T."/>
            <person name="Jost B.H."/>
            <person name="Billington S.J."/>
            <person name="Songer J.G."/>
            <person name="McClane B.A."/>
            <person name="Titball R.W."/>
            <person name="Rood J.I."/>
            <person name="Melville S.B."/>
            <person name="Paulsen I.T."/>
        </authorList>
    </citation>
    <scope>NUCLEOTIDE SEQUENCE [LARGE SCALE GENOMIC DNA]</scope>
    <source>
        <strain evidence="3">ATCC 13124 / DSM 756 / JCM 1290 / NCIMB 6125 / NCTC 8237 / S 107 / Type A</strain>
    </source>
</reference>
<dbReference type="InterPro" id="IPR001932">
    <property type="entry name" value="PPM-type_phosphatase-like_dom"/>
</dbReference>
<evidence type="ECO:0000259" key="1">
    <source>
        <dbReference type="PROSITE" id="PS51746"/>
    </source>
</evidence>
<dbReference type="SMART" id="SM00332">
    <property type="entry name" value="PP2Cc"/>
    <property type="match status" value="1"/>
</dbReference>
<organism evidence="2 3">
    <name type="scientific">Clostridium perfringens (strain ATCC 13124 / DSM 756 / JCM 1290 / NCIMB 6125 / NCTC 8237 / Type A)</name>
    <dbReference type="NCBI Taxonomy" id="195103"/>
    <lineage>
        <taxon>Bacteria</taxon>
        <taxon>Bacillati</taxon>
        <taxon>Bacillota</taxon>
        <taxon>Clostridia</taxon>
        <taxon>Eubacteriales</taxon>
        <taxon>Clostridiaceae</taxon>
        <taxon>Clostridium</taxon>
    </lineage>
</organism>
<dbReference type="Gene3D" id="3.60.40.10">
    <property type="entry name" value="PPM-type phosphatase domain"/>
    <property type="match status" value="1"/>
</dbReference>